<dbReference type="Gene3D" id="3.40.50.300">
    <property type="entry name" value="P-loop containing nucleotide triphosphate hydrolases"/>
    <property type="match status" value="1"/>
</dbReference>
<dbReference type="EMBL" id="CAFBLH010000063">
    <property type="protein sequence ID" value="CAB4878137.1"/>
    <property type="molecule type" value="Genomic_DNA"/>
</dbReference>
<name>A0A6J7E4Y4_9ZZZZ</name>
<proteinExistence type="predicted"/>
<sequence>MNSSASPLLISVYGHESADPAAVAHALGGSISIEAEPLADCAVFVVNPASGIDQQTIDIWQSIDEFQTPRILVVTHIENQDADFDDAIMLANRVFDQMATPYLVLHDDSGTPCALISLATMRIIDYSTSPPTDMACESEHETLVQEFRDEYLEMKSSMGDGAFAAGLMFPAIPLWIEKGIGLDLVQNYLNQLTN</sequence>
<dbReference type="InterPro" id="IPR027417">
    <property type="entry name" value="P-loop_NTPase"/>
</dbReference>
<gene>
    <name evidence="1" type="ORF">UFOPK3342_01379</name>
</gene>
<accession>A0A6J7E4Y4</accession>
<evidence type="ECO:0000313" key="1">
    <source>
        <dbReference type="EMBL" id="CAB4878137.1"/>
    </source>
</evidence>
<reference evidence="1" key="1">
    <citation type="submission" date="2020-05" db="EMBL/GenBank/DDBJ databases">
        <authorList>
            <person name="Chiriac C."/>
            <person name="Salcher M."/>
            <person name="Ghai R."/>
            <person name="Kavagutti S V."/>
        </authorList>
    </citation>
    <scope>NUCLEOTIDE SEQUENCE</scope>
</reference>
<dbReference type="AlphaFoldDB" id="A0A6J7E4Y4"/>
<organism evidence="1">
    <name type="scientific">freshwater metagenome</name>
    <dbReference type="NCBI Taxonomy" id="449393"/>
    <lineage>
        <taxon>unclassified sequences</taxon>
        <taxon>metagenomes</taxon>
        <taxon>ecological metagenomes</taxon>
    </lineage>
</organism>
<dbReference type="SUPFAM" id="SSF52540">
    <property type="entry name" value="P-loop containing nucleoside triphosphate hydrolases"/>
    <property type="match status" value="1"/>
</dbReference>
<protein>
    <submittedName>
        <fullName evidence="1">Unannotated protein</fullName>
    </submittedName>
</protein>